<dbReference type="InterPro" id="IPR036877">
    <property type="entry name" value="SUI1_dom_sf"/>
</dbReference>
<feature type="region of interest" description="Disordered" evidence="4">
    <location>
        <begin position="1"/>
        <end position="22"/>
    </location>
</feature>
<dbReference type="GO" id="GO:0003729">
    <property type="term" value="F:mRNA binding"/>
    <property type="evidence" value="ECO:0007669"/>
    <property type="project" value="TreeGrafter"/>
</dbReference>
<evidence type="ECO:0000256" key="3">
    <source>
        <dbReference type="ARBA" id="ARBA00022917"/>
    </source>
</evidence>
<reference evidence="6" key="1">
    <citation type="submission" date="2019-11" db="EMBL/GenBank/DDBJ databases">
        <title>Genomic insights into an expanded diversity of filamentous marine cyanobacteria reveals the extraordinary biosynthetic potential of Moorea and Okeania.</title>
        <authorList>
            <person name="Ferreira Leao T."/>
            <person name="Wang M."/>
            <person name="Moss N."/>
            <person name="Da Silva R."/>
            <person name="Sanders J."/>
            <person name="Nurk S."/>
            <person name="Gurevich A."/>
            <person name="Humphrey G."/>
            <person name="Reher R."/>
            <person name="Zhu Q."/>
            <person name="Belda-Ferre P."/>
            <person name="Glukhov E."/>
            <person name="Rex R."/>
            <person name="Dorrestein P.C."/>
            <person name="Knight R."/>
            <person name="Pevzner P."/>
            <person name="Gerwick W.H."/>
            <person name="Gerwick L."/>
        </authorList>
    </citation>
    <scope>NUCLEOTIDE SEQUENCE</scope>
    <source>
        <strain evidence="6">SIO1C4</strain>
    </source>
</reference>
<dbReference type="AlphaFoldDB" id="A0A6B3NH64"/>
<evidence type="ECO:0000259" key="5">
    <source>
        <dbReference type="PROSITE" id="PS50296"/>
    </source>
</evidence>
<sequence length="123" mass="13477">MASSKSKRQSSDSTNNGNRFVYREFGEDSNSAALERGIQELPPHQQNLRVQASRKGRKGKTVTVISGFQSQPETLTKLLKQLKAQCGSGGTIKDDTLEIQGEHAQKLLQILTQMGYKVKISGG</sequence>
<evidence type="ECO:0000256" key="2">
    <source>
        <dbReference type="ARBA" id="ARBA00022845"/>
    </source>
</evidence>
<comment type="similarity">
    <text evidence="1">Belongs to the SUI1 family.</text>
</comment>
<accession>A0A6B3NH64</accession>
<dbReference type="PANTHER" id="PTHR12789">
    <property type="entry name" value="DENSITY-REGULATED PROTEIN HOMOLOG"/>
    <property type="match status" value="1"/>
</dbReference>
<keyword evidence="2" id="KW-0810">Translation regulation</keyword>
<organism evidence="6">
    <name type="scientific">Symploca sp. SIO1C4</name>
    <dbReference type="NCBI Taxonomy" id="2607765"/>
    <lineage>
        <taxon>Bacteria</taxon>
        <taxon>Bacillati</taxon>
        <taxon>Cyanobacteriota</taxon>
        <taxon>Cyanophyceae</taxon>
        <taxon>Coleofasciculales</taxon>
        <taxon>Coleofasciculaceae</taxon>
        <taxon>Symploca</taxon>
    </lineage>
</organism>
<dbReference type="GO" id="GO:0003743">
    <property type="term" value="F:translation initiation factor activity"/>
    <property type="evidence" value="ECO:0007669"/>
    <property type="project" value="UniProtKB-KW"/>
</dbReference>
<evidence type="ECO:0000313" key="6">
    <source>
        <dbReference type="EMBL" id="NER31013.1"/>
    </source>
</evidence>
<dbReference type="CDD" id="cd11567">
    <property type="entry name" value="YciH_like"/>
    <property type="match status" value="1"/>
</dbReference>
<proteinExistence type="inferred from homology"/>
<dbReference type="GO" id="GO:0002188">
    <property type="term" value="P:translation reinitiation"/>
    <property type="evidence" value="ECO:0007669"/>
    <property type="project" value="TreeGrafter"/>
</dbReference>
<dbReference type="PIRSF" id="PIRSF037511">
    <property type="entry name" value="Transl_init_SUI1_pro"/>
    <property type="match status" value="1"/>
</dbReference>
<dbReference type="SUPFAM" id="SSF55159">
    <property type="entry name" value="eIF1-like"/>
    <property type="match status" value="1"/>
</dbReference>
<dbReference type="InterPro" id="IPR050318">
    <property type="entry name" value="DENR/SUI1_TIF"/>
</dbReference>
<evidence type="ECO:0000256" key="1">
    <source>
        <dbReference type="ARBA" id="ARBA00005422"/>
    </source>
</evidence>
<keyword evidence="6" id="KW-0396">Initiation factor</keyword>
<keyword evidence="3" id="KW-0648">Protein biosynthesis</keyword>
<dbReference type="EMBL" id="JAAHFQ010000700">
    <property type="protein sequence ID" value="NER31013.1"/>
    <property type="molecule type" value="Genomic_DNA"/>
</dbReference>
<dbReference type="InterPro" id="IPR005872">
    <property type="entry name" value="SUI1_arc_bac"/>
</dbReference>
<dbReference type="PANTHER" id="PTHR12789:SF0">
    <property type="entry name" value="DENSITY-REGULATED PROTEIN"/>
    <property type="match status" value="1"/>
</dbReference>
<dbReference type="NCBIfam" id="NF005669">
    <property type="entry name" value="PRK07451.1"/>
    <property type="match status" value="1"/>
</dbReference>
<dbReference type="Pfam" id="PF01253">
    <property type="entry name" value="SUI1"/>
    <property type="match status" value="1"/>
</dbReference>
<dbReference type="InterPro" id="IPR001950">
    <property type="entry name" value="SUI1"/>
</dbReference>
<dbReference type="GO" id="GO:0001731">
    <property type="term" value="P:formation of translation preinitiation complex"/>
    <property type="evidence" value="ECO:0007669"/>
    <property type="project" value="TreeGrafter"/>
</dbReference>
<comment type="caution">
    <text evidence="6">The sequence shown here is derived from an EMBL/GenBank/DDBJ whole genome shotgun (WGS) entry which is preliminary data.</text>
</comment>
<evidence type="ECO:0000256" key="4">
    <source>
        <dbReference type="SAM" id="MobiDB-lite"/>
    </source>
</evidence>
<gene>
    <name evidence="6" type="ORF">F6J89_26195</name>
</gene>
<protein>
    <submittedName>
        <fullName evidence="6">Translation initiation factor</fullName>
    </submittedName>
</protein>
<name>A0A6B3NH64_9CYAN</name>
<dbReference type="GO" id="GO:0006417">
    <property type="term" value="P:regulation of translation"/>
    <property type="evidence" value="ECO:0007669"/>
    <property type="project" value="UniProtKB-KW"/>
</dbReference>
<feature type="domain" description="SUI1" evidence="5">
    <location>
        <begin position="55"/>
        <end position="115"/>
    </location>
</feature>
<dbReference type="Gene3D" id="3.30.780.10">
    <property type="entry name" value="SUI1-like domain"/>
    <property type="match status" value="1"/>
</dbReference>
<dbReference type="PROSITE" id="PS50296">
    <property type="entry name" value="SUI1"/>
    <property type="match status" value="1"/>
</dbReference>
<feature type="region of interest" description="Disordered" evidence="4">
    <location>
        <begin position="42"/>
        <end position="61"/>
    </location>
</feature>